<sequence>MSSLVQRVRRDRRIAGLRRRLRSELRAAGVEGPTPMAEICARFGERRGKPIRLLAVPMEVPGPFGLWIKTTAADVIMYQGTGTTRFHQEHIIAHELGHLLADHPSDEGDDEMWRQLLPDIPPDVIRKALRRRTSYANEYEREAEALATVLLEATTKAQEISLPSRSPRARRAQASLGDPIDVL</sequence>
<evidence type="ECO:0000313" key="2">
    <source>
        <dbReference type="EMBL" id="VVJ21508.1"/>
    </source>
</evidence>
<feature type="region of interest" description="Disordered" evidence="1">
    <location>
        <begin position="160"/>
        <end position="183"/>
    </location>
</feature>
<dbReference type="RefSeq" id="WP_230862791.1">
    <property type="nucleotide sequence ID" value="NZ_CABVGP010000002.1"/>
</dbReference>
<dbReference type="EMBL" id="CABVGP010000002">
    <property type="protein sequence ID" value="VVJ21508.1"/>
    <property type="molecule type" value="Genomic_DNA"/>
</dbReference>
<dbReference type="AlphaFoldDB" id="A0A6I8LYM3"/>
<dbReference type="Proteomes" id="UP000399805">
    <property type="component" value="Unassembled WGS sequence"/>
</dbReference>
<keyword evidence="3" id="KW-1185">Reference proteome</keyword>
<proteinExistence type="predicted"/>
<reference evidence="2 3" key="1">
    <citation type="submission" date="2019-09" db="EMBL/GenBank/DDBJ databases">
        <authorList>
            <person name="Leyn A S."/>
        </authorList>
    </citation>
    <scope>NUCLEOTIDE SEQUENCE [LARGE SCALE GENOMIC DNA]</scope>
    <source>
        <strain evidence="2">AA231_1</strain>
    </source>
</reference>
<evidence type="ECO:0000256" key="1">
    <source>
        <dbReference type="SAM" id="MobiDB-lite"/>
    </source>
</evidence>
<feature type="compositionally biased region" description="Low complexity" evidence="1">
    <location>
        <begin position="160"/>
        <end position="176"/>
    </location>
</feature>
<accession>A0A6I8LYM3</accession>
<evidence type="ECO:0008006" key="4">
    <source>
        <dbReference type="Google" id="ProtNLM"/>
    </source>
</evidence>
<protein>
    <recommendedName>
        <fullName evidence="4">IrrE N-terminal-like domain-containing protein</fullName>
    </recommendedName>
</protein>
<evidence type="ECO:0000313" key="3">
    <source>
        <dbReference type="Proteomes" id="UP000399805"/>
    </source>
</evidence>
<organism evidence="2 3">
    <name type="scientific">Amycolatopsis camponoti</name>
    <dbReference type="NCBI Taxonomy" id="2606593"/>
    <lineage>
        <taxon>Bacteria</taxon>
        <taxon>Bacillati</taxon>
        <taxon>Actinomycetota</taxon>
        <taxon>Actinomycetes</taxon>
        <taxon>Pseudonocardiales</taxon>
        <taxon>Pseudonocardiaceae</taxon>
        <taxon>Amycolatopsis</taxon>
    </lineage>
</organism>
<name>A0A6I8LYM3_9PSEU</name>
<gene>
    <name evidence="2" type="ORF">AA23TX_06529</name>
</gene>